<keyword evidence="1" id="KW-0723">Serine/threonine-protein kinase</keyword>
<evidence type="ECO:0000256" key="9">
    <source>
        <dbReference type="ARBA" id="ARBA00049299"/>
    </source>
</evidence>
<evidence type="ECO:0000256" key="8">
    <source>
        <dbReference type="ARBA" id="ARBA00049014"/>
    </source>
</evidence>
<dbReference type="SMART" id="SM00220">
    <property type="entry name" value="S_TKc"/>
    <property type="match status" value="1"/>
</dbReference>
<feature type="compositionally biased region" description="Polar residues" evidence="11">
    <location>
        <begin position="730"/>
        <end position="748"/>
    </location>
</feature>
<keyword evidence="13" id="KW-1185">Reference proteome</keyword>
<evidence type="ECO:0000256" key="2">
    <source>
        <dbReference type="ARBA" id="ARBA00022553"/>
    </source>
</evidence>
<comment type="catalytic activity">
    <reaction evidence="8">
        <text>L-seryl-[protein] + ATP = O-phospho-L-seryl-[protein] + ADP + H(+)</text>
        <dbReference type="Rhea" id="RHEA:17989"/>
        <dbReference type="Rhea" id="RHEA-COMP:9863"/>
        <dbReference type="Rhea" id="RHEA-COMP:11604"/>
        <dbReference type="ChEBI" id="CHEBI:15378"/>
        <dbReference type="ChEBI" id="CHEBI:29999"/>
        <dbReference type="ChEBI" id="CHEBI:30616"/>
        <dbReference type="ChEBI" id="CHEBI:83421"/>
        <dbReference type="ChEBI" id="CHEBI:456216"/>
        <dbReference type="EC" id="2.7.12.2"/>
    </reaction>
</comment>
<dbReference type="FunFam" id="3.30.200.20:FF:000040">
    <property type="entry name" value="Dual specificity mitogen-activated protein kinase kinase"/>
    <property type="match status" value="1"/>
</dbReference>
<feature type="compositionally biased region" description="Basic residues" evidence="11">
    <location>
        <begin position="545"/>
        <end position="555"/>
    </location>
</feature>
<reference evidence="14" key="1">
    <citation type="submission" date="2022-11" db="UniProtKB">
        <authorList>
            <consortium name="WormBaseParasite"/>
        </authorList>
    </citation>
    <scope>IDENTIFICATION</scope>
</reference>
<comment type="catalytic activity">
    <reaction evidence="9">
        <text>L-threonyl-[protein] + ATP = O-phospho-L-threonyl-[protein] + ADP + H(+)</text>
        <dbReference type="Rhea" id="RHEA:46608"/>
        <dbReference type="Rhea" id="RHEA-COMP:11060"/>
        <dbReference type="Rhea" id="RHEA-COMP:11605"/>
        <dbReference type="ChEBI" id="CHEBI:15378"/>
        <dbReference type="ChEBI" id="CHEBI:30013"/>
        <dbReference type="ChEBI" id="CHEBI:30616"/>
        <dbReference type="ChEBI" id="CHEBI:61977"/>
        <dbReference type="ChEBI" id="CHEBI:456216"/>
        <dbReference type="EC" id="2.7.12.2"/>
    </reaction>
</comment>
<dbReference type="InterPro" id="IPR000719">
    <property type="entry name" value="Prot_kinase_dom"/>
</dbReference>
<dbReference type="GO" id="GO:0005524">
    <property type="term" value="F:ATP binding"/>
    <property type="evidence" value="ECO:0007669"/>
    <property type="project" value="UniProtKB-KW"/>
</dbReference>
<dbReference type="Proteomes" id="UP000887562">
    <property type="component" value="Unplaced"/>
</dbReference>
<dbReference type="PROSITE" id="PS50011">
    <property type="entry name" value="PROTEIN_KINASE_DOM"/>
    <property type="match status" value="1"/>
</dbReference>
<feature type="region of interest" description="Disordered" evidence="11">
    <location>
        <begin position="413"/>
        <end position="472"/>
    </location>
</feature>
<feature type="region of interest" description="Disordered" evidence="11">
    <location>
        <begin position="612"/>
        <end position="679"/>
    </location>
</feature>
<evidence type="ECO:0000256" key="10">
    <source>
        <dbReference type="ARBA" id="ARBA00051693"/>
    </source>
</evidence>
<evidence type="ECO:0000256" key="4">
    <source>
        <dbReference type="ARBA" id="ARBA00022741"/>
    </source>
</evidence>
<evidence type="ECO:0000313" key="14">
    <source>
        <dbReference type="WBParaSite" id="maker-E.canG7_contigs_6080-snap-gene-0.24-mRNA-1"/>
    </source>
</evidence>
<evidence type="ECO:0000256" key="6">
    <source>
        <dbReference type="ARBA" id="ARBA00022840"/>
    </source>
</evidence>
<dbReference type="GO" id="GO:0004708">
    <property type="term" value="F:MAP kinase kinase activity"/>
    <property type="evidence" value="ECO:0007669"/>
    <property type="project" value="UniProtKB-EC"/>
</dbReference>
<evidence type="ECO:0000256" key="1">
    <source>
        <dbReference type="ARBA" id="ARBA00022527"/>
    </source>
</evidence>
<evidence type="ECO:0000259" key="12">
    <source>
        <dbReference type="PROSITE" id="PS50011"/>
    </source>
</evidence>
<dbReference type="Gene3D" id="1.10.510.10">
    <property type="entry name" value="Transferase(Phosphotransferase) domain 1"/>
    <property type="match status" value="1"/>
</dbReference>
<dbReference type="AlphaFoldDB" id="A0A915EZ59"/>
<keyword evidence="4" id="KW-0547">Nucleotide-binding</keyword>
<keyword evidence="6" id="KW-0067">ATP-binding</keyword>
<dbReference type="PANTHER" id="PTHR47238">
    <property type="entry name" value="MITOGEN-ACTIVATED PROTEIN KINASE KINASE 5"/>
    <property type="match status" value="1"/>
</dbReference>
<evidence type="ECO:0000256" key="7">
    <source>
        <dbReference type="ARBA" id="ARBA00023137"/>
    </source>
</evidence>
<keyword evidence="5" id="KW-0418">Kinase</keyword>
<dbReference type="WBParaSite" id="maker-E.canG7_contigs_6080-snap-gene-0.24-mRNA-1">
    <property type="protein sequence ID" value="maker-E.canG7_contigs_6080-snap-gene-0.24-mRNA-1"/>
    <property type="gene ID" value="EcG7_04874"/>
</dbReference>
<organism evidence="13 14">
    <name type="scientific">Echinococcus canadensis</name>
    <dbReference type="NCBI Taxonomy" id="519352"/>
    <lineage>
        <taxon>Eukaryota</taxon>
        <taxon>Metazoa</taxon>
        <taxon>Spiralia</taxon>
        <taxon>Lophotrochozoa</taxon>
        <taxon>Platyhelminthes</taxon>
        <taxon>Cestoda</taxon>
        <taxon>Eucestoda</taxon>
        <taxon>Cyclophyllidea</taxon>
        <taxon>Taeniidae</taxon>
        <taxon>Echinococcus</taxon>
        <taxon>Echinococcus canadensis group</taxon>
    </lineage>
</organism>
<feature type="compositionally biased region" description="Polar residues" evidence="11">
    <location>
        <begin position="425"/>
        <end position="438"/>
    </location>
</feature>
<keyword evidence="7" id="KW-0829">Tyrosine-protein kinase</keyword>
<evidence type="ECO:0000256" key="3">
    <source>
        <dbReference type="ARBA" id="ARBA00022679"/>
    </source>
</evidence>
<dbReference type="Gene3D" id="3.30.200.20">
    <property type="entry name" value="Phosphorylase Kinase, domain 1"/>
    <property type="match status" value="1"/>
</dbReference>
<comment type="catalytic activity">
    <reaction evidence="10">
        <text>L-tyrosyl-[protein] + ATP = O-phospho-L-tyrosyl-[protein] + ADP + H(+)</text>
        <dbReference type="Rhea" id="RHEA:10596"/>
        <dbReference type="Rhea" id="RHEA-COMP:10136"/>
        <dbReference type="Rhea" id="RHEA-COMP:20101"/>
        <dbReference type="ChEBI" id="CHEBI:15378"/>
        <dbReference type="ChEBI" id="CHEBI:30616"/>
        <dbReference type="ChEBI" id="CHEBI:46858"/>
        <dbReference type="ChEBI" id="CHEBI:61978"/>
        <dbReference type="ChEBI" id="CHEBI:456216"/>
        <dbReference type="EC" id="2.7.12.2"/>
    </reaction>
</comment>
<dbReference type="GO" id="GO:0004713">
    <property type="term" value="F:protein tyrosine kinase activity"/>
    <property type="evidence" value="ECO:0007669"/>
    <property type="project" value="UniProtKB-KW"/>
</dbReference>
<evidence type="ECO:0000256" key="11">
    <source>
        <dbReference type="SAM" id="MobiDB-lite"/>
    </source>
</evidence>
<dbReference type="PANTHER" id="PTHR47238:SF2">
    <property type="entry name" value="DUAL SPECIFICITY MITOGEN-ACTIVATED PROTEIN KINASE KINASE HEMIPTEROUS"/>
    <property type="match status" value="1"/>
</dbReference>
<feature type="domain" description="Protein kinase" evidence="12">
    <location>
        <begin position="125"/>
        <end position="393"/>
    </location>
</feature>
<dbReference type="InterPro" id="IPR052468">
    <property type="entry name" value="Dual_spec_MAPK_kinase"/>
</dbReference>
<feature type="region of interest" description="Disordered" evidence="11">
    <location>
        <begin position="72"/>
        <end position="92"/>
    </location>
</feature>
<keyword evidence="2" id="KW-0597">Phosphoprotein</keyword>
<evidence type="ECO:0000256" key="5">
    <source>
        <dbReference type="ARBA" id="ARBA00022777"/>
    </source>
</evidence>
<protein>
    <submittedName>
        <fullName evidence="14">Protein kinase domain-containing protein</fullName>
    </submittedName>
</protein>
<name>A0A915EZ59_9CEST</name>
<accession>A0A915EZ59</accession>
<evidence type="ECO:0000313" key="13">
    <source>
        <dbReference type="Proteomes" id="UP000887562"/>
    </source>
</evidence>
<dbReference type="InterPro" id="IPR011009">
    <property type="entry name" value="Kinase-like_dom_sf"/>
</dbReference>
<dbReference type="GO" id="GO:0004674">
    <property type="term" value="F:protein serine/threonine kinase activity"/>
    <property type="evidence" value="ECO:0007669"/>
    <property type="project" value="UniProtKB-KW"/>
</dbReference>
<proteinExistence type="predicted"/>
<dbReference type="SUPFAM" id="SSF56112">
    <property type="entry name" value="Protein kinase-like (PK-like)"/>
    <property type="match status" value="1"/>
</dbReference>
<feature type="region of interest" description="Disordered" evidence="11">
    <location>
        <begin position="730"/>
        <end position="752"/>
    </location>
</feature>
<dbReference type="Pfam" id="PF00069">
    <property type="entry name" value="Pkinase"/>
    <property type="match status" value="1"/>
</dbReference>
<keyword evidence="3" id="KW-0808">Transferase</keyword>
<feature type="region of interest" description="Disordered" evidence="11">
    <location>
        <begin position="492"/>
        <end position="563"/>
    </location>
</feature>
<sequence length="808" mass="89917">MSRPESAIGFMDPFEVVWSLSLHWHCFRICLGELSMNLVRLAPQDVINSVVESSRRTPQKCQRPTELILRRPASATPYHGRRPPDVSTPPPSEHIEFNQLKEILLKKSGDLCYNFERITATKDDFIDEGQLGAGTCGVVKKMRHKVRKDLVMAVKQMHVSSTCAVENKRIMMDLDVVTKCVGCPNIVKCMGIFFSMSEVWICMEVMSTSLDNLMRDTAEPFPEYVLGKIAVSIVKALDYLKREHNMMHRGMLYFLCTLVLDVKPSNMLLSSTGDIKLCDFGISGQLKDSIANSNQLGCIGYMAPERLEKFKYDVRADIWSLGISLVELALKSFPYKGSQFEFAILSKIIEEPPPKLPNDGRYSADFCSFVDSLIKDYVQRPKYGALRKTNLFLTYNREPFDVGDWYRTVRLNPTGNHNEGRHTPISPSSSTVTLSPDGNRSWLDSEIDARRSNQRETSLTRRSPAPLLFDPPAHLLRKDCIPPNWQKPLVYNSTRSQTLPPPGASSHRHASPTPPPLLNAIERPGVLGFNSSGGGDSPENVILRNRSRPRVSSGRKHPEASEMVPPVAVDVRRNAFYPRLGTNDIGGDAGDSPCGHSTTNTATLQAYLNSLNQQQQQVPQTAPSPPLTYYTEPRSSHQRPSILPPSSSPSSIVTPPRQPYTPNATAMEQNGHDSLSPRPLRSVSAGYNGNGRRIQRAPACRLISNPYQPTRVVNNDTPVFSFSPSKKTMATQPVVSTPSSTDSASGGASENEAQEYHHEYFWRGNSYEGKSRGGGGCDKLLLWVLDLSREADLPAEEFGAFTDWRCVT</sequence>
<dbReference type="GO" id="GO:0006950">
    <property type="term" value="P:response to stress"/>
    <property type="evidence" value="ECO:0007669"/>
    <property type="project" value="UniProtKB-ARBA"/>
</dbReference>